<feature type="repeat" description="WD" evidence="5">
    <location>
        <begin position="683"/>
        <end position="715"/>
    </location>
</feature>
<reference evidence="9 10" key="1">
    <citation type="submission" date="2016-11" db="EMBL/GenBank/DDBJ databases">
        <title>Draft Genome Sequences of Nine Cyanobacterial Strains from Diverse Habitats.</title>
        <authorList>
            <person name="Zhu T."/>
            <person name="Hou S."/>
            <person name="Lu X."/>
            <person name="Hess W.R."/>
        </authorList>
    </citation>
    <scope>NUCLEOTIDE SEQUENCE [LARGE SCALE GENOMIC DNA]</scope>
    <source>
        <strain evidence="9 10">IAM M-71</strain>
    </source>
</reference>
<dbReference type="InterPro" id="IPR057855">
    <property type="entry name" value="Beta-prop_WDR19_1st"/>
</dbReference>
<sequence>MNQLISDQEYQVGGSLPADATTYVSRQADEDFYQQLIAGEFCYVLNSRQMGKSSLRVRTIKRLREQGFACATVDITAIGTANITPEQWYVGVIDCLINDFELYDIFDLDQWWINHGLLSPVRKFRKFLEEILLKYIEKTIIIFVDEIDSVLSLPFNIDDFFALIRESYNYRADNPEYRRLTFALIGVAIPGDLIRDHQRTPFNIGKAIELTGFQLAEAKPLTLGLINQVENPQAVIEAVLYWTSGQPFLTQKVCNLIRQSSNEIAAGKETESVANLVQNYIILNWESQDVPDHLKTIKDRILRNEKRASRLLGIYQQILQSETKGTTAVKGNNLTTSLVPSDDSPEQMELRLTGLVVKHSNHLQVYNQIYQSVFDLAWVENQLANLRPYEASFNTWKNSGCHDESRLLRGQALQDALHWVAGKSLSDLDYRYLNLSQELDHRTIQMELDAQKKANQILDKAQKKAGWITGISLGLLVFSIVAAIIVSSQILKAADVRLKAASSREQLLSGQGFTALLDALRAGQQLKQLNRLLWETEDTQKQVLTALGQTLYEVREYNTLSSHLRPVISVSWNPIDETLATGSTDGTVKLWNKQGKLLQTLSNQQKSVYSVSWSPDGESLAEGGRDGTIKLWNKQGKLLRTLTGHQKDIESVSWSPNGEILASASDDKTVKLWNKQGKLLLTLTGHQKEVYSVSWSPDGVTLATGSFDKTVKLWNQQGKQLKTLTGHQDNVNSVSWSPNGEILASASDDKTVKLWDKQGKQLNTLTGHQDFVNSVSWNPNGEILATGSGDNTIKLWSKQGQLLQTFTGHTTFVRSVSWSPNGETLASASGDFNVKLWRKQGKLLQTLIGHQDDVNSVSWSPNSQILASASNDNTVKLWKKQGKLLQTLLDHQEDVNGLSWSPNGETLASVSDDKTVKLWNQQGKLLKTLTGHQDFVTSVSWSPDGQTLATGSSDKTVKLWSKQGKLLLTLKSHQDNVNSVSWSLDGQTLATGSSDKTVKLWSKTGKLLLTLKGHEHTVTNVSWSPDGETLATGSVDRTVKLWNKHGKLLLTLRGFQDSVNSVSWSSDGQTLATGNRDGTVKLWSKQGKLLQTLRIHQGTVLSVDWSPDGQTLATGSGDNTIKMWKIDTDLDVLMRQGCYWVSDYLKTNPNATEEDRHICAKDLNLK</sequence>
<organism evidence="9 10">
    <name type="scientific">[Phormidium ambiguum] IAM M-71</name>
    <dbReference type="NCBI Taxonomy" id="454136"/>
    <lineage>
        <taxon>Bacteria</taxon>
        <taxon>Bacillati</taxon>
        <taxon>Cyanobacteriota</taxon>
        <taxon>Cyanophyceae</taxon>
        <taxon>Oscillatoriophycideae</taxon>
        <taxon>Aerosakkonematales</taxon>
        <taxon>Aerosakkonemataceae</taxon>
        <taxon>Floridanema</taxon>
    </lineage>
</organism>
<dbReference type="Pfam" id="PF24105">
    <property type="entry name" value="Beta-prop_CAF1B_HIR1"/>
    <property type="match status" value="1"/>
</dbReference>
<feature type="repeat" description="WD" evidence="5">
    <location>
        <begin position="642"/>
        <end position="674"/>
    </location>
</feature>
<evidence type="ECO:0000313" key="10">
    <source>
        <dbReference type="Proteomes" id="UP000185860"/>
    </source>
</evidence>
<accession>A0A1U7IS58</accession>
<dbReference type="SUPFAM" id="SSF52540">
    <property type="entry name" value="P-loop containing nucleoside triphosphate hydrolases"/>
    <property type="match status" value="1"/>
</dbReference>
<dbReference type="STRING" id="454136.NIES2119_04595"/>
<keyword evidence="6" id="KW-0812">Transmembrane</keyword>
<evidence type="ECO:0000256" key="4">
    <source>
        <dbReference type="ARBA" id="ARBA00022853"/>
    </source>
</evidence>
<dbReference type="SUPFAM" id="SSF63829">
    <property type="entry name" value="Calcium-dependent phosphotriesterase"/>
    <property type="match status" value="1"/>
</dbReference>
<keyword evidence="4" id="KW-0156">Chromatin regulator</keyword>
<keyword evidence="2 5" id="KW-0853">WD repeat</keyword>
<feature type="repeat" description="WD" evidence="5">
    <location>
        <begin position="929"/>
        <end position="961"/>
    </location>
</feature>
<feature type="domain" description="CAF1B/HIR1 beta-propeller" evidence="8">
    <location>
        <begin position="620"/>
        <end position="762"/>
    </location>
</feature>
<feature type="repeat" description="WD" evidence="5">
    <location>
        <begin position="1093"/>
        <end position="1134"/>
    </location>
</feature>
<dbReference type="AlphaFoldDB" id="A0A1U7IS58"/>
<dbReference type="Gene3D" id="3.40.50.300">
    <property type="entry name" value="P-loop containing nucleotide triphosphate hydrolases"/>
    <property type="match status" value="1"/>
</dbReference>
<feature type="repeat" description="WD" evidence="5">
    <location>
        <begin position="888"/>
        <end position="920"/>
    </location>
</feature>
<dbReference type="InterPro" id="IPR055410">
    <property type="entry name" value="Beta-prop_CAF1B_HIR1"/>
</dbReference>
<evidence type="ECO:0000256" key="5">
    <source>
        <dbReference type="PROSITE-ProRule" id="PRU00221"/>
    </source>
</evidence>
<dbReference type="Pfam" id="PF00400">
    <property type="entry name" value="WD40"/>
    <property type="match status" value="4"/>
</dbReference>
<dbReference type="EMBL" id="MRCE01000003">
    <property type="protein sequence ID" value="OKH40200.1"/>
    <property type="molecule type" value="Genomic_DNA"/>
</dbReference>
<feature type="repeat" description="WD" evidence="5">
    <location>
        <begin position="1052"/>
        <end position="1084"/>
    </location>
</feature>
<dbReference type="Proteomes" id="UP000185860">
    <property type="component" value="Unassembled WGS sequence"/>
</dbReference>
<dbReference type="PROSITE" id="PS50294">
    <property type="entry name" value="WD_REPEATS_REGION"/>
    <property type="match status" value="14"/>
</dbReference>
<feature type="repeat" description="WD" evidence="5">
    <location>
        <begin position="806"/>
        <end position="837"/>
    </location>
</feature>
<name>A0A1U7IS58_9CYAN</name>
<dbReference type="SMART" id="SM00320">
    <property type="entry name" value="WD40"/>
    <property type="match status" value="14"/>
</dbReference>
<feature type="repeat" description="WD" evidence="5">
    <location>
        <begin position="1011"/>
        <end position="1043"/>
    </location>
</feature>
<dbReference type="PRINTS" id="PR00320">
    <property type="entry name" value="GPROTEINBRPT"/>
</dbReference>
<evidence type="ECO:0000256" key="1">
    <source>
        <dbReference type="ARBA" id="ARBA00007306"/>
    </source>
</evidence>
<evidence type="ECO:0000313" key="9">
    <source>
        <dbReference type="EMBL" id="OKH40200.1"/>
    </source>
</evidence>
<feature type="repeat" description="WD" evidence="5">
    <location>
        <begin position="765"/>
        <end position="797"/>
    </location>
</feature>
<feature type="transmembrane region" description="Helical" evidence="6">
    <location>
        <begin position="465"/>
        <end position="486"/>
    </location>
</feature>
<evidence type="ECO:0000259" key="7">
    <source>
        <dbReference type="Pfam" id="PF23389"/>
    </source>
</evidence>
<dbReference type="PROSITE" id="PS50082">
    <property type="entry name" value="WD_REPEATS_2"/>
    <property type="match status" value="14"/>
</dbReference>
<evidence type="ECO:0000259" key="8">
    <source>
        <dbReference type="Pfam" id="PF24105"/>
    </source>
</evidence>
<feature type="repeat" description="WD" evidence="5">
    <location>
        <begin position="970"/>
        <end position="1002"/>
    </location>
</feature>
<dbReference type="Pfam" id="PF14516">
    <property type="entry name" value="AAA_35"/>
    <property type="match status" value="1"/>
</dbReference>
<feature type="repeat" description="WD" evidence="5">
    <location>
        <begin position="560"/>
        <end position="592"/>
    </location>
</feature>
<keyword evidence="6" id="KW-1133">Transmembrane helix</keyword>
<dbReference type="InterPro" id="IPR050349">
    <property type="entry name" value="WD_LIS1/nudF_dynein_reg"/>
</dbReference>
<dbReference type="SUPFAM" id="SSF50978">
    <property type="entry name" value="WD40 repeat-like"/>
    <property type="match status" value="2"/>
</dbReference>
<feature type="domain" description="WDR19 first beta-propeller" evidence="7">
    <location>
        <begin position="857"/>
        <end position="1009"/>
    </location>
</feature>
<feature type="repeat" description="WD" evidence="5">
    <location>
        <begin position="724"/>
        <end position="756"/>
    </location>
</feature>
<comment type="caution">
    <text evidence="9">The sequence shown here is derived from an EMBL/GenBank/DDBJ whole genome shotgun (WGS) entry which is preliminary data.</text>
</comment>
<dbReference type="CDD" id="cd00200">
    <property type="entry name" value="WD40"/>
    <property type="match status" value="2"/>
</dbReference>
<protein>
    <submittedName>
        <fullName evidence="9">Uncharacterized protein</fullName>
    </submittedName>
</protein>
<dbReference type="InterPro" id="IPR015943">
    <property type="entry name" value="WD40/YVTN_repeat-like_dom_sf"/>
</dbReference>
<dbReference type="InterPro" id="IPR001680">
    <property type="entry name" value="WD40_rpt"/>
</dbReference>
<dbReference type="RefSeq" id="WP_073592263.1">
    <property type="nucleotide sequence ID" value="NZ_MRCE01000003.1"/>
</dbReference>
<dbReference type="InterPro" id="IPR036322">
    <property type="entry name" value="WD40_repeat_dom_sf"/>
</dbReference>
<feature type="repeat" description="WD" evidence="5">
    <location>
        <begin position="601"/>
        <end position="633"/>
    </location>
</feature>
<evidence type="ECO:0000256" key="6">
    <source>
        <dbReference type="SAM" id="Phobius"/>
    </source>
</evidence>
<keyword evidence="6" id="KW-0472">Membrane</keyword>
<dbReference type="PANTHER" id="PTHR44129">
    <property type="entry name" value="WD REPEAT-CONTAINING PROTEIN POP1"/>
    <property type="match status" value="1"/>
</dbReference>
<keyword evidence="3" id="KW-0677">Repeat</keyword>
<dbReference type="Gene3D" id="2.130.10.10">
    <property type="entry name" value="YVTN repeat-like/Quinoprotein amine dehydrogenase"/>
    <property type="match status" value="5"/>
</dbReference>
<evidence type="ECO:0000256" key="3">
    <source>
        <dbReference type="ARBA" id="ARBA00022737"/>
    </source>
</evidence>
<dbReference type="InterPro" id="IPR027417">
    <property type="entry name" value="P-loop_NTPase"/>
</dbReference>
<dbReference type="InterPro" id="IPR020472">
    <property type="entry name" value="WD40_PAC1"/>
</dbReference>
<proteinExistence type="inferred from homology"/>
<comment type="similarity">
    <text evidence="1">Belongs to the WD repeat HIR1 family.</text>
</comment>
<evidence type="ECO:0000256" key="2">
    <source>
        <dbReference type="ARBA" id="ARBA00022574"/>
    </source>
</evidence>
<feature type="repeat" description="WD" evidence="5">
    <location>
        <begin position="847"/>
        <end position="879"/>
    </location>
</feature>
<dbReference type="Pfam" id="PF23389">
    <property type="entry name" value="Beta-prop_WDR19_1st"/>
    <property type="match status" value="1"/>
</dbReference>
<gene>
    <name evidence="9" type="ORF">NIES2119_04595</name>
</gene>